<dbReference type="Gene3D" id="3.30.160.60">
    <property type="entry name" value="Classic Zinc Finger"/>
    <property type="match status" value="1"/>
</dbReference>
<keyword evidence="1" id="KW-0862">Zinc</keyword>
<keyword evidence="4" id="KW-1185">Reference proteome</keyword>
<evidence type="ECO:0000313" key="3">
    <source>
        <dbReference type="EMBL" id="KAG5317969.1"/>
    </source>
</evidence>
<dbReference type="Pfam" id="PF13909">
    <property type="entry name" value="zf-H2C2_5"/>
    <property type="match status" value="1"/>
</dbReference>
<dbReference type="GO" id="GO:0008270">
    <property type="term" value="F:zinc ion binding"/>
    <property type="evidence" value="ECO:0007669"/>
    <property type="project" value="UniProtKB-KW"/>
</dbReference>
<dbReference type="SMART" id="SM00355">
    <property type="entry name" value="ZnF_C2H2"/>
    <property type="match status" value="2"/>
</dbReference>
<protein>
    <submittedName>
        <fullName evidence="3">LOLA3 protein</fullName>
    </submittedName>
</protein>
<feature type="domain" description="C2H2-type" evidence="2">
    <location>
        <begin position="1"/>
        <end position="28"/>
    </location>
</feature>
<keyword evidence="1" id="KW-0479">Metal-binding</keyword>
<dbReference type="SUPFAM" id="SSF57667">
    <property type="entry name" value="beta-beta-alpha zinc fingers"/>
    <property type="match status" value="2"/>
</dbReference>
<reference evidence="3 4" key="1">
    <citation type="submission" date="2020-02" db="EMBL/GenBank/DDBJ databases">
        <title>Relaxed selection underlies rapid genomic changes in the transitions from sociality to social parasitism in ants.</title>
        <authorList>
            <person name="Bi X."/>
        </authorList>
    </citation>
    <scope>NUCLEOTIDE SEQUENCE [LARGE SCALE GENOMIC DNA]</scope>
    <source>
        <strain evidence="3">BGI-DK2014b</strain>
        <tissue evidence="3">Whole body</tissue>
    </source>
</reference>
<proteinExistence type="predicted"/>
<name>A0A836EM16_9HYME</name>
<evidence type="ECO:0000259" key="2">
    <source>
        <dbReference type="PROSITE" id="PS50157"/>
    </source>
</evidence>
<dbReference type="PROSITE" id="PS50157">
    <property type="entry name" value="ZINC_FINGER_C2H2_2"/>
    <property type="match status" value="2"/>
</dbReference>
<keyword evidence="1" id="KW-0863">Zinc-finger</keyword>
<dbReference type="InterPro" id="IPR036236">
    <property type="entry name" value="Znf_C2H2_sf"/>
</dbReference>
<dbReference type="OrthoDB" id="7545886at2759"/>
<feature type="non-terminal residue" evidence="3">
    <location>
        <position position="66"/>
    </location>
</feature>
<accession>A0A836EM16</accession>
<organism evidence="3 4">
    <name type="scientific">Acromyrmex heyeri</name>
    <dbReference type="NCBI Taxonomy" id="230685"/>
    <lineage>
        <taxon>Eukaryota</taxon>
        <taxon>Metazoa</taxon>
        <taxon>Ecdysozoa</taxon>
        <taxon>Arthropoda</taxon>
        <taxon>Hexapoda</taxon>
        <taxon>Insecta</taxon>
        <taxon>Pterygota</taxon>
        <taxon>Neoptera</taxon>
        <taxon>Endopterygota</taxon>
        <taxon>Hymenoptera</taxon>
        <taxon>Apocrita</taxon>
        <taxon>Aculeata</taxon>
        <taxon>Formicoidea</taxon>
        <taxon>Formicidae</taxon>
        <taxon>Myrmicinae</taxon>
        <taxon>Acromyrmex</taxon>
    </lineage>
</organism>
<sequence length="66" mass="7778">FPCPKCPSVFSRKNNLYYHAKFECGQSPRFNCPYCTYRTKHVSNVRAHVRRKHPGNKVYAIDVCKE</sequence>
<gene>
    <name evidence="3" type="primary">Lola_7</name>
    <name evidence="3" type="ORF">G6Z77_0004708</name>
</gene>
<dbReference type="Pfam" id="PF00096">
    <property type="entry name" value="zf-C2H2"/>
    <property type="match status" value="1"/>
</dbReference>
<feature type="domain" description="C2H2-type" evidence="2">
    <location>
        <begin position="30"/>
        <end position="58"/>
    </location>
</feature>
<feature type="non-terminal residue" evidence="3">
    <location>
        <position position="1"/>
    </location>
</feature>
<dbReference type="EMBL" id="JAANIB010010918">
    <property type="protein sequence ID" value="KAG5317969.1"/>
    <property type="molecule type" value="Genomic_DNA"/>
</dbReference>
<dbReference type="Proteomes" id="UP000670152">
    <property type="component" value="Unassembled WGS sequence"/>
</dbReference>
<evidence type="ECO:0000256" key="1">
    <source>
        <dbReference type="PROSITE-ProRule" id="PRU00042"/>
    </source>
</evidence>
<dbReference type="AlphaFoldDB" id="A0A836EM16"/>
<evidence type="ECO:0000313" key="4">
    <source>
        <dbReference type="Proteomes" id="UP000670152"/>
    </source>
</evidence>
<comment type="caution">
    <text evidence="3">The sequence shown here is derived from an EMBL/GenBank/DDBJ whole genome shotgun (WGS) entry which is preliminary data.</text>
</comment>
<dbReference type="InterPro" id="IPR013087">
    <property type="entry name" value="Znf_C2H2_type"/>
</dbReference>